<dbReference type="GO" id="GO:0016020">
    <property type="term" value="C:membrane"/>
    <property type="evidence" value="ECO:0007669"/>
    <property type="project" value="TreeGrafter"/>
</dbReference>
<sequence>MPFTQLVTMADVESVSPVTQARGLRPPKPAFRQDLEGLRAVAVLAVVLFHAGVPGVGGGFTGVDVFFVISGFLITGMLYREVSTAGTVRLGRFYGARARRLLPASAAVGVVTAIASAILLPPLQAEGVIGDGIASALYIGNYWFVFHGIDYQLAYTPPSPFQHYWSLGVEEQFYLVWPAVIIGTAWATRRRRRRAAGVSSERPYLLVLALVAVLSFAASLLATPIVPSVAFFSLPTRAWELAVGGLVALTTTQWRRLAALPAAIAGWAGLALILLGCTVLSVMTPYPGTAALLPVLGTALVIGAGCVHPTRGCGHLLAWSPIGAIGRISYSWYLWHWPVLLLAPPLLGHPLGLVGRLATVAISGGLAVLTLRFIENPLRFAPFVRRSAFRSLLLGGGATAVAVCVGAALLVAIPAPVGHGAPAAALKVTGPIPPAGDSLDAYDAAVQYAFAQVQTMVAVSADLKAVPSNLDPSIGAASAENPIAYFKGCLRNFLEADQPECISGDRASKTGVALVGDSTAAMWIPAFQQVTGRRHWRLEALTKGGCPMLDLPIINPFLRREFTECDKWRDLVVARLRNQHPQLVVLSLWRKYGDRYDFPAGVTSYDSAWLGSLTRLVQQLRGTGAKVLVLGPAPDPHALVPTCLSGHLDDATACAPPRSTAVNDPGIAAEAAATKAGGGQYADLTELFCTLNRCPVIVGNTVVFHDANHLTFEYARELAPVMGALADRALLPAELCDDPHRNRSAGALMFATLNSIISCLGS</sequence>
<evidence type="ECO:0000256" key="1">
    <source>
        <dbReference type="SAM" id="Phobius"/>
    </source>
</evidence>
<protein>
    <submittedName>
        <fullName evidence="4">Acyltransferase family protein</fullName>
    </submittedName>
</protein>
<evidence type="ECO:0000313" key="4">
    <source>
        <dbReference type="EMBL" id="EUA56025.1"/>
    </source>
</evidence>
<dbReference type="Pfam" id="PF01757">
    <property type="entry name" value="Acyl_transf_3"/>
    <property type="match status" value="1"/>
</dbReference>
<feature type="transmembrane region" description="Helical" evidence="1">
    <location>
        <begin position="100"/>
        <end position="120"/>
    </location>
</feature>
<feature type="transmembrane region" description="Helical" evidence="1">
    <location>
        <begin position="353"/>
        <end position="371"/>
    </location>
</feature>
<comment type="caution">
    <text evidence="4">The sequence shown here is derived from an EMBL/GenBank/DDBJ whole genome shotgun (WGS) entry which is preliminary data.</text>
</comment>
<feature type="domain" description="Acyltransferase 3" evidence="2">
    <location>
        <begin position="34"/>
        <end position="359"/>
    </location>
</feature>
<gene>
    <name evidence="4" type="ORF">I550_4183</name>
</gene>
<dbReference type="EMBL" id="JAOG01000002">
    <property type="protein sequence ID" value="EUA56025.1"/>
    <property type="molecule type" value="Genomic_DNA"/>
</dbReference>
<keyword evidence="1" id="KW-0812">Transmembrane</keyword>
<dbReference type="PATRIC" id="fig|1299331.3.peg.4083"/>
<dbReference type="Pfam" id="PF19040">
    <property type="entry name" value="SGNH"/>
    <property type="match status" value="1"/>
</dbReference>
<feature type="domain" description="SGNH" evidence="3">
    <location>
        <begin position="495"/>
        <end position="722"/>
    </location>
</feature>
<dbReference type="InterPro" id="IPR043968">
    <property type="entry name" value="SGNH"/>
</dbReference>
<evidence type="ECO:0000313" key="5">
    <source>
        <dbReference type="Proteomes" id="UP000020825"/>
    </source>
</evidence>
<accession>X8CL97</accession>
<feature type="transmembrane region" description="Helical" evidence="1">
    <location>
        <begin position="257"/>
        <end position="283"/>
    </location>
</feature>
<feature type="transmembrane region" description="Helical" evidence="1">
    <location>
        <begin position="289"/>
        <end position="307"/>
    </location>
</feature>
<feature type="transmembrane region" description="Helical" evidence="1">
    <location>
        <begin position="204"/>
        <end position="223"/>
    </location>
</feature>
<dbReference type="InterPro" id="IPR050879">
    <property type="entry name" value="Acyltransferase_3"/>
</dbReference>
<keyword evidence="1" id="KW-1133">Transmembrane helix</keyword>
<feature type="transmembrane region" description="Helical" evidence="1">
    <location>
        <begin position="37"/>
        <end position="53"/>
    </location>
</feature>
<feature type="transmembrane region" description="Helical" evidence="1">
    <location>
        <begin position="316"/>
        <end position="333"/>
    </location>
</feature>
<keyword evidence="4" id="KW-0808">Transferase</keyword>
<dbReference type="PANTHER" id="PTHR23028">
    <property type="entry name" value="ACETYLTRANSFERASE"/>
    <property type="match status" value="1"/>
</dbReference>
<evidence type="ECO:0000259" key="2">
    <source>
        <dbReference type="Pfam" id="PF01757"/>
    </source>
</evidence>
<dbReference type="GO" id="GO:0009103">
    <property type="term" value="P:lipopolysaccharide biosynthetic process"/>
    <property type="evidence" value="ECO:0007669"/>
    <property type="project" value="TreeGrafter"/>
</dbReference>
<feature type="transmembrane region" description="Helical" evidence="1">
    <location>
        <begin position="172"/>
        <end position="188"/>
    </location>
</feature>
<dbReference type="InterPro" id="IPR002656">
    <property type="entry name" value="Acyl_transf_3_dom"/>
</dbReference>
<proteinExistence type="predicted"/>
<feature type="transmembrane region" description="Helical" evidence="1">
    <location>
        <begin position="229"/>
        <end position="250"/>
    </location>
</feature>
<dbReference type="PANTHER" id="PTHR23028:SF53">
    <property type="entry name" value="ACYL_TRANSF_3 DOMAIN-CONTAINING PROTEIN"/>
    <property type="match status" value="1"/>
</dbReference>
<dbReference type="AlphaFoldDB" id="X8CL97"/>
<dbReference type="Proteomes" id="UP000020825">
    <property type="component" value="Unassembled WGS sequence"/>
</dbReference>
<dbReference type="GO" id="GO:0016747">
    <property type="term" value="F:acyltransferase activity, transferring groups other than amino-acyl groups"/>
    <property type="evidence" value="ECO:0007669"/>
    <property type="project" value="InterPro"/>
</dbReference>
<keyword evidence="1" id="KW-0472">Membrane</keyword>
<name>X8CL97_MYCIT</name>
<reference evidence="4 5" key="1">
    <citation type="submission" date="2013-12" db="EMBL/GenBank/DDBJ databases">
        <authorList>
            <person name="Zelazny A."/>
            <person name="Olivier K."/>
            <person name="Holland S."/>
            <person name="Lenaerts A."/>
            <person name="Ordway D."/>
            <person name="DeGroote M.A."/>
            <person name="Parker T."/>
            <person name="Sizemore C."/>
            <person name="Tallon L.J."/>
            <person name="Sadzewicz L.K."/>
            <person name="Sengamalay N."/>
            <person name="Fraser C.M."/>
            <person name="Hine E."/>
            <person name="Shefchek K.A."/>
            <person name="Das S.P."/>
            <person name="Tettelin H."/>
        </authorList>
    </citation>
    <scope>NUCLEOTIDE SEQUENCE [LARGE SCALE GENOMIC DNA]</scope>
    <source>
        <strain evidence="4 5">1956</strain>
    </source>
</reference>
<feature type="transmembrane region" description="Helical" evidence="1">
    <location>
        <begin position="392"/>
        <end position="413"/>
    </location>
</feature>
<keyword evidence="4" id="KW-0012">Acyltransferase</keyword>
<organism evidence="4 5">
    <name type="scientific">Mycobacterium intracellulare 1956</name>
    <dbReference type="NCBI Taxonomy" id="1299331"/>
    <lineage>
        <taxon>Bacteria</taxon>
        <taxon>Bacillati</taxon>
        <taxon>Actinomycetota</taxon>
        <taxon>Actinomycetes</taxon>
        <taxon>Mycobacteriales</taxon>
        <taxon>Mycobacteriaceae</taxon>
        <taxon>Mycobacterium</taxon>
        <taxon>Mycobacterium avium complex (MAC)</taxon>
    </lineage>
</organism>
<evidence type="ECO:0000259" key="3">
    <source>
        <dbReference type="Pfam" id="PF19040"/>
    </source>
</evidence>